<feature type="chain" id="PRO_5036698109" evidence="1">
    <location>
        <begin position="35"/>
        <end position="521"/>
    </location>
</feature>
<evidence type="ECO:0000313" key="2">
    <source>
        <dbReference type="Proteomes" id="UP000887565"/>
    </source>
</evidence>
<feature type="signal peptide" evidence="1">
    <location>
        <begin position="1"/>
        <end position="34"/>
    </location>
</feature>
<dbReference type="WBParaSite" id="nRc.2.0.1.t03069-RA">
    <property type="protein sequence ID" value="nRc.2.0.1.t03069-RA"/>
    <property type="gene ID" value="nRc.2.0.1.g03069"/>
</dbReference>
<accession>A0A915HN04</accession>
<evidence type="ECO:0000313" key="3">
    <source>
        <dbReference type="WBParaSite" id="nRc.2.0.1.t03069-RA"/>
    </source>
</evidence>
<sequence length="521" mass="60454">MNFFRSSLAERHDARWFPLLLLWTLAGLFRIVEPFSKECALRVDTHALLVFDIPAGYQSPVTPDEMIPDPYRPFRPALQWFRYKDELHKHRGDSKSLNKLSGIYSFFSNKSAAFIRVWRLFKGGVYSNKYGMGRFAANYGNGSLSYDVESRKVKYRSVAISRANDDSPEYKALTAGSKFASETHGAREQLERFIMQFFVKESPKPEKINETYLYFVKGLLKKRLSRERVRCFSHRKCKPMKIILQGIQLAMKDAEKEMPRDSKITVYLFSQFEVLLRYPTSLFYTNLKAQIDEWISKGHLIVLVSYGGWPSKEAHFRAQTEDFKVVKKTEDDFYGFDDGLEDCRYEDACLEECRVEGCYWQKSEMGHVFCTRVLKQDIDQALVESCRKCQKVRRCSRYDTCDAQCSLLPWTDWSCDKKKCDHGLTKRTRKFTGYNDELTACHKHEHRKCSELPANMCPTLQPLYVATTSTAPPTESTATLKRRTAMVMPKPPAKQFPLIDDLTIELRETKVTVVTREGLNT</sequence>
<organism evidence="2 3">
    <name type="scientific">Romanomermis culicivorax</name>
    <name type="common">Nematode worm</name>
    <dbReference type="NCBI Taxonomy" id="13658"/>
    <lineage>
        <taxon>Eukaryota</taxon>
        <taxon>Metazoa</taxon>
        <taxon>Ecdysozoa</taxon>
        <taxon>Nematoda</taxon>
        <taxon>Enoplea</taxon>
        <taxon>Dorylaimia</taxon>
        <taxon>Mermithida</taxon>
        <taxon>Mermithoidea</taxon>
        <taxon>Mermithidae</taxon>
        <taxon>Romanomermis</taxon>
    </lineage>
</organism>
<proteinExistence type="predicted"/>
<protein>
    <submittedName>
        <fullName evidence="3">Uncharacterized protein</fullName>
    </submittedName>
</protein>
<name>A0A915HN04_ROMCU</name>
<keyword evidence="1" id="KW-0732">Signal</keyword>
<dbReference type="AlphaFoldDB" id="A0A915HN04"/>
<keyword evidence="2" id="KW-1185">Reference proteome</keyword>
<evidence type="ECO:0000256" key="1">
    <source>
        <dbReference type="SAM" id="SignalP"/>
    </source>
</evidence>
<reference evidence="3" key="1">
    <citation type="submission" date="2022-11" db="UniProtKB">
        <authorList>
            <consortium name="WormBaseParasite"/>
        </authorList>
    </citation>
    <scope>IDENTIFICATION</scope>
</reference>
<dbReference type="Proteomes" id="UP000887565">
    <property type="component" value="Unplaced"/>
</dbReference>